<keyword evidence="7" id="KW-1185">Reference proteome</keyword>
<feature type="region of interest" description="Disordered" evidence="4">
    <location>
        <begin position="281"/>
        <end position="304"/>
    </location>
</feature>
<dbReference type="InterPro" id="IPR036397">
    <property type="entry name" value="RNaseH_sf"/>
</dbReference>
<evidence type="ECO:0000313" key="7">
    <source>
        <dbReference type="Proteomes" id="UP001642720"/>
    </source>
</evidence>
<accession>A0ABY2GW73</accession>
<dbReference type="SUPFAM" id="SSF53098">
    <property type="entry name" value="Ribonuclease H-like"/>
    <property type="match status" value="1"/>
</dbReference>
<evidence type="ECO:0000256" key="4">
    <source>
        <dbReference type="SAM" id="MobiDB-lite"/>
    </source>
</evidence>
<gene>
    <name evidence="6" type="ORF">CCMA1212_008165</name>
</gene>
<name>A0ABY2GW73_9HYPO</name>
<evidence type="ECO:0000256" key="1">
    <source>
        <dbReference type="ARBA" id="ARBA00022722"/>
    </source>
</evidence>
<dbReference type="InterPro" id="IPR012337">
    <property type="entry name" value="RNaseH-like_sf"/>
</dbReference>
<keyword evidence="3" id="KW-0269">Exonuclease</keyword>
<reference evidence="6 7" key="1">
    <citation type="submission" date="2018-01" db="EMBL/GenBank/DDBJ databases">
        <title>Genome characterization of the sugarcane-associated fungus Trichoderma ghanense CCMA-1212 and their application in lignocelulose bioconversion.</title>
        <authorList>
            <person name="Steindorff A.S."/>
            <person name="Mendes T.D."/>
            <person name="Vilela E.S.D."/>
            <person name="Rodrigues D.S."/>
            <person name="Formighieri E.F."/>
            <person name="Melo I.S."/>
            <person name="Favaro L.C.L."/>
        </authorList>
    </citation>
    <scope>NUCLEOTIDE SEQUENCE [LARGE SCALE GENOMIC DNA]</scope>
    <source>
        <strain evidence="6 7">CCMA-1212</strain>
    </source>
</reference>
<dbReference type="InterPro" id="IPR047021">
    <property type="entry name" value="REXO1/3/4-like"/>
</dbReference>
<feature type="compositionally biased region" description="Polar residues" evidence="4">
    <location>
        <begin position="281"/>
        <end position="302"/>
    </location>
</feature>
<dbReference type="Gene3D" id="3.30.420.10">
    <property type="entry name" value="Ribonuclease H-like superfamily/Ribonuclease H"/>
    <property type="match status" value="1"/>
</dbReference>
<proteinExistence type="predicted"/>
<organism evidence="6 7">
    <name type="scientific">Trichoderma ghanense</name>
    <dbReference type="NCBI Taxonomy" id="65468"/>
    <lineage>
        <taxon>Eukaryota</taxon>
        <taxon>Fungi</taxon>
        <taxon>Dikarya</taxon>
        <taxon>Ascomycota</taxon>
        <taxon>Pezizomycotina</taxon>
        <taxon>Sordariomycetes</taxon>
        <taxon>Hypocreomycetidae</taxon>
        <taxon>Hypocreales</taxon>
        <taxon>Hypocreaceae</taxon>
        <taxon>Trichoderma</taxon>
    </lineage>
</organism>
<protein>
    <recommendedName>
        <fullName evidence="5">Exonuclease domain-containing protein</fullName>
    </recommendedName>
</protein>
<evidence type="ECO:0000313" key="6">
    <source>
        <dbReference type="EMBL" id="TFA99845.1"/>
    </source>
</evidence>
<dbReference type="RefSeq" id="XP_073556047.1">
    <property type="nucleotide sequence ID" value="XM_073705311.1"/>
</dbReference>
<keyword evidence="2" id="KW-0378">Hydrolase</keyword>
<evidence type="ECO:0000256" key="2">
    <source>
        <dbReference type="ARBA" id="ARBA00022801"/>
    </source>
</evidence>
<dbReference type="InterPro" id="IPR013520">
    <property type="entry name" value="Ribonucl_H"/>
</dbReference>
<feature type="domain" description="Exonuclease" evidence="5">
    <location>
        <begin position="74"/>
        <end position="254"/>
    </location>
</feature>
<keyword evidence="1" id="KW-0540">Nuclease</keyword>
<evidence type="ECO:0000259" key="5">
    <source>
        <dbReference type="SMART" id="SM00479"/>
    </source>
</evidence>
<dbReference type="SMART" id="SM00479">
    <property type="entry name" value="EXOIII"/>
    <property type="match status" value="1"/>
</dbReference>
<dbReference type="PANTHER" id="PTHR12801">
    <property type="entry name" value="RNA EXONUCLEASE REXO1 / RECO3 FAMILY MEMBER-RELATED"/>
    <property type="match status" value="1"/>
</dbReference>
<evidence type="ECO:0000256" key="3">
    <source>
        <dbReference type="ARBA" id="ARBA00022839"/>
    </source>
</evidence>
<dbReference type="GeneID" id="300579761"/>
<sequence length="410" mass="45986">MDYLGNSYSCLSSEQQSHVYQELLKRCHSLDVLRQERVILPNEPLPPGTPTNPSIKIRQYMKSPKHHESIAKRRAVVIACEYGIAESLRNEPLAICIMDCLTGETLITSLVAITQPMLDWRSDIHGIGCAQMNAAIASGQCLPGWKEAREKLFDYIDEETILVGYAIRLPLQLLRVFHAKIIDPQVLATAAIFPKRKPLLAKGRYKSRLPLICKDFLGITLRQGLHWAVGIHDRVENALAAREIALKCIQKPAELENWAQQRRTDFWGTNPTARTVLYDTSYSEQTRTGSLPTQTPTSSASNDKYEAGYKAGFESGFRMGYERGLEKANERQNHMSKTEKNDLGELQCNYQPSTQKLLSFSDDESNSGVPNETASPDEHGETSAAEIGGLLAQLMKDHKIRDMIQRGNLD</sequence>
<feature type="region of interest" description="Disordered" evidence="4">
    <location>
        <begin position="358"/>
        <end position="387"/>
    </location>
</feature>
<dbReference type="EMBL" id="PPTA01000012">
    <property type="protein sequence ID" value="TFA99845.1"/>
    <property type="molecule type" value="Genomic_DNA"/>
</dbReference>
<comment type="caution">
    <text evidence="6">The sequence shown here is derived from an EMBL/GenBank/DDBJ whole genome shotgun (WGS) entry which is preliminary data.</text>
</comment>
<dbReference type="Proteomes" id="UP001642720">
    <property type="component" value="Unassembled WGS sequence"/>
</dbReference>